<keyword evidence="10" id="KW-0234">DNA repair</keyword>
<dbReference type="InterPro" id="IPR036390">
    <property type="entry name" value="WH_DNA-bd_sf"/>
</dbReference>
<dbReference type="Proteomes" id="UP000199411">
    <property type="component" value="Unassembled WGS sequence"/>
</dbReference>
<evidence type="ECO:0000256" key="7">
    <source>
        <dbReference type="ARBA" id="ARBA00023015"/>
    </source>
</evidence>
<evidence type="ECO:0000256" key="2">
    <source>
        <dbReference type="ARBA" id="ARBA00022491"/>
    </source>
</evidence>
<keyword evidence="5 12" id="KW-0378">Hydrolase</keyword>
<keyword evidence="6 12" id="KW-0068">Autocatalytic cleavage</keyword>
<feature type="domain" description="Peptidase S24/S26A/S26B/S26C" evidence="13">
    <location>
        <begin position="66"/>
        <end position="179"/>
    </location>
</feature>
<proteinExistence type="inferred from homology"/>
<sequence>MLQKRYGQIVEFYRLNNRMPTYKEMSVLFNVKSKNAVFKTIAKLEHLGLVKKEERHITLKPISIKLLGNIEAGFPSPAEEELLDTISIDRLLVKNPNSSFLLKVSGDSMIEAGIMPGDFVIVDRSIEPKEGDIVIACVDNNWTMKYLSKENGSYILIAANKNYKPIKPKSELTIAGVVVGVARKYR</sequence>
<keyword evidence="8" id="KW-0238">DNA-binding</keyword>
<dbReference type="Gene3D" id="1.10.10.10">
    <property type="entry name" value="Winged helix-like DNA-binding domain superfamily/Winged helix DNA-binding domain"/>
    <property type="match status" value="1"/>
</dbReference>
<gene>
    <name evidence="14" type="ORF">SAMN05660835_00251</name>
</gene>
<keyword evidence="4" id="KW-0227">DNA damage</keyword>
<keyword evidence="9" id="KW-0804">Transcription</keyword>
<dbReference type="SUPFAM" id="SSF51306">
    <property type="entry name" value="LexA/Signal peptidase"/>
    <property type="match status" value="1"/>
</dbReference>
<evidence type="ECO:0000313" key="14">
    <source>
        <dbReference type="EMBL" id="SDC06781.1"/>
    </source>
</evidence>
<dbReference type="GO" id="GO:0004252">
    <property type="term" value="F:serine-type endopeptidase activity"/>
    <property type="evidence" value="ECO:0007669"/>
    <property type="project" value="InterPro"/>
</dbReference>
<keyword evidence="3" id="KW-0235">DNA replication</keyword>
<evidence type="ECO:0000256" key="10">
    <source>
        <dbReference type="ARBA" id="ARBA00023204"/>
    </source>
</evidence>
<evidence type="ECO:0000259" key="13">
    <source>
        <dbReference type="Pfam" id="PF00717"/>
    </source>
</evidence>
<dbReference type="GO" id="GO:0006281">
    <property type="term" value="P:DNA repair"/>
    <property type="evidence" value="ECO:0007669"/>
    <property type="project" value="UniProtKB-KW"/>
</dbReference>
<evidence type="ECO:0000256" key="6">
    <source>
        <dbReference type="ARBA" id="ARBA00022813"/>
    </source>
</evidence>
<dbReference type="EMBL" id="FMYU01000002">
    <property type="protein sequence ID" value="SDC06781.1"/>
    <property type="molecule type" value="Genomic_DNA"/>
</dbReference>
<evidence type="ECO:0000313" key="15">
    <source>
        <dbReference type="Proteomes" id="UP000199411"/>
    </source>
</evidence>
<dbReference type="PANTHER" id="PTHR33516:SF2">
    <property type="entry name" value="LEXA REPRESSOR-RELATED"/>
    <property type="match status" value="1"/>
</dbReference>
<dbReference type="GO" id="GO:0045892">
    <property type="term" value="P:negative regulation of DNA-templated transcription"/>
    <property type="evidence" value="ECO:0007669"/>
    <property type="project" value="InterPro"/>
</dbReference>
<dbReference type="SUPFAM" id="SSF46785">
    <property type="entry name" value="Winged helix' DNA-binding domain"/>
    <property type="match status" value="1"/>
</dbReference>
<dbReference type="InterPro" id="IPR039418">
    <property type="entry name" value="LexA-like"/>
</dbReference>
<dbReference type="InterPro" id="IPR006200">
    <property type="entry name" value="LexA"/>
</dbReference>
<dbReference type="InterPro" id="IPR006197">
    <property type="entry name" value="Peptidase_S24_LexA"/>
</dbReference>
<dbReference type="PANTHER" id="PTHR33516">
    <property type="entry name" value="LEXA REPRESSOR"/>
    <property type="match status" value="1"/>
</dbReference>
<dbReference type="GO" id="GO:0003677">
    <property type="term" value="F:DNA binding"/>
    <property type="evidence" value="ECO:0007669"/>
    <property type="project" value="UniProtKB-KW"/>
</dbReference>
<keyword evidence="7" id="KW-0805">Transcription regulation</keyword>
<dbReference type="InterPro" id="IPR036388">
    <property type="entry name" value="WH-like_DNA-bd_sf"/>
</dbReference>
<dbReference type="InterPro" id="IPR015927">
    <property type="entry name" value="Peptidase_S24_S26A/B/C"/>
</dbReference>
<evidence type="ECO:0000256" key="12">
    <source>
        <dbReference type="RuleBase" id="RU003991"/>
    </source>
</evidence>
<accession>A0A1G6IK14</accession>
<organism evidence="14 15">
    <name type="scientific">Desulfurella multipotens</name>
    <dbReference type="NCBI Taxonomy" id="79269"/>
    <lineage>
        <taxon>Bacteria</taxon>
        <taxon>Pseudomonadati</taxon>
        <taxon>Campylobacterota</taxon>
        <taxon>Desulfurellia</taxon>
        <taxon>Desulfurellales</taxon>
        <taxon>Desulfurellaceae</taxon>
        <taxon>Desulfurella</taxon>
    </lineage>
</organism>
<dbReference type="InterPro" id="IPR036286">
    <property type="entry name" value="LexA/Signal_pep-like_sf"/>
</dbReference>
<protein>
    <submittedName>
        <fullName evidence="14">Repressor LexA</fullName>
    </submittedName>
</protein>
<comment type="similarity">
    <text evidence="1 12">Belongs to the peptidase S24 family.</text>
</comment>
<dbReference type="GO" id="GO:0009432">
    <property type="term" value="P:SOS response"/>
    <property type="evidence" value="ECO:0007669"/>
    <property type="project" value="UniProtKB-KW"/>
</dbReference>
<dbReference type="Gene3D" id="2.10.109.10">
    <property type="entry name" value="Umud Fragment, subunit A"/>
    <property type="match status" value="1"/>
</dbReference>
<keyword evidence="11" id="KW-0742">SOS response</keyword>
<dbReference type="AlphaFoldDB" id="A0A1G6IK14"/>
<evidence type="ECO:0000256" key="4">
    <source>
        <dbReference type="ARBA" id="ARBA00022763"/>
    </source>
</evidence>
<keyword evidence="15" id="KW-1185">Reference proteome</keyword>
<evidence type="ECO:0000256" key="3">
    <source>
        <dbReference type="ARBA" id="ARBA00022705"/>
    </source>
</evidence>
<name>A0A1G6IK14_9BACT</name>
<evidence type="ECO:0000256" key="1">
    <source>
        <dbReference type="ARBA" id="ARBA00007484"/>
    </source>
</evidence>
<dbReference type="GO" id="GO:0006260">
    <property type="term" value="P:DNA replication"/>
    <property type="evidence" value="ECO:0007669"/>
    <property type="project" value="UniProtKB-KW"/>
</dbReference>
<evidence type="ECO:0000256" key="5">
    <source>
        <dbReference type="ARBA" id="ARBA00022801"/>
    </source>
</evidence>
<dbReference type="InterPro" id="IPR050077">
    <property type="entry name" value="LexA_repressor"/>
</dbReference>
<dbReference type="NCBIfam" id="NF007621">
    <property type="entry name" value="PRK10276.1"/>
    <property type="match status" value="1"/>
</dbReference>
<evidence type="ECO:0000256" key="8">
    <source>
        <dbReference type="ARBA" id="ARBA00023125"/>
    </source>
</evidence>
<evidence type="ECO:0000256" key="9">
    <source>
        <dbReference type="ARBA" id="ARBA00023163"/>
    </source>
</evidence>
<keyword evidence="2" id="KW-0678">Repressor</keyword>
<dbReference type="PRINTS" id="PR00726">
    <property type="entry name" value="LEXASERPTASE"/>
</dbReference>
<dbReference type="NCBIfam" id="TIGR00498">
    <property type="entry name" value="lexA"/>
    <property type="match status" value="1"/>
</dbReference>
<reference evidence="15" key="1">
    <citation type="submission" date="2016-10" db="EMBL/GenBank/DDBJ databases">
        <authorList>
            <person name="Varghese N."/>
            <person name="Submissions S."/>
        </authorList>
    </citation>
    <scope>NUCLEOTIDE SEQUENCE [LARGE SCALE GENOMIC DNA]</scope>
    <source>
        <strain evidence="15">DSM 8415</strain>
    </source>
</reference>
<dbReference type="Pfam" id="PF00717">
    <property type="entry name" value="Peptidase_S24"/>
    <property type="match status" value="1"/>
</dbReference>
<evidence type="ECO:0000256" key="11">
    <source>
        <dbReference type="ARBA" id="ARBA00023236"/>
    </source>
</evidence>
<dbReference type="CDD" id="cd06529">
    <property type="entry name" value="S24_LexA-like"/>
    <property type="match status" value="1"/>
</dbReference>